<name>A0A183GFS9_HELPZ</name>
<gene>
    <name evidence="2" type="ORF">HPBE_LOCUS21277</name>
</gene>
<reference evidence="2 3" key="1">
    <citation type="submission" date="2018-11" db="EMBL/GenBank/DDBJ databases">
        <authorList>
            <consortium name="Pathogen Informatics"/>
        </authorList>
    </citation>
    <scope>NUCLEOTIDE SEQUENCE [LARGE SCALE GENOMIC DNA]</scope>
</reference>
<feature type="signal peptide" evidence="1">
    <location>
        <begin position="1"/>
        <end position="19"/>
    </location>
</feature>
<feature type="chain" id="PRO_5044552067" evidence="1">
    <location>
        <begin position="20"/>
        <end position="149"/>
    </location>
</feature>
<keyword evidence="1" id="KW-0732">Signal</keyword>
<accession>A0A3P8BA87</accession>
<evidence type="ECO:0000256" key="1">
    <source>
        <dbReference type="SAM" id="SignalP"/>
    </source>
</evidence>
<evidence type="ECO:0000313" key="2">
    <source>
        <dbReference type="EMBL" id="VDP24187.1"/>
    </source>
</evidence>
<dbReference type="Proteomes" id="UP000050761">
    <property type="component" value="Unassembled WGS sequence"/>
</dbReference>
<proteinExistence type="predicted"/>
<organism evidence="3 4">
    <name type="scientific">Heligmosomoides polygyrus</name>
    <name type="common">Parasitic roundworm</name>
    <dbReference type="NCBI Taxonomy" id="6339"/>
    <lineage>
        <taxon>Eukaryota</taxon>
        <taxon>Metazoa</taxon>
        <taxon>Ecdysozoa</taxon>
        <taxon>Nematoda</taxon>
        <taxon>Chromadorea</taxon>
        <taxon>Rhabditida</taxon>
        <taxon>Rhabditina</taxon>
        <taxon>Rhabditomorpha</taxon>
        <taxon>Strongyloidea</taxon>
        <taxon>Heligmosomidae</taxon>
        <taxon>Heligmosomoides</taxon>
    </lineage>
</organism>
<evidence type="ECO:0000313" key="4">
    <source>
        <dbReference type="WBParaSite" id="HPBE_0002128001-mRNA-1"/>
    </source>
</evidence>
<accession>A0A183GFS9</accession>
<reference evidence="4" key="2">
    <citation type="submission" date="2019-09" db="UniProtKB">
        <authorList>
            <consortium name="WormBaseParasite"/>
        </authorList>
    </citation>
    <scope>IDENTIFICATION</scope>
</reference>
<dbReference type="WBParaSite" id="HPBE_0002128001-mRNA-1">
    <property type="protein sequence ID" value="HPBE_0002128001-mRNA-1"/>
    <property type="gene ID" value="HPBE_0002128001"/>
</dbReference>
<protein>
    <submittedName>
        <fullName evidence="4">Secreted protein</fullName>
    </submittedName>
</protein>
<dbReference type="OrthoDB" id="5824604at2759"/>
<sequence length="149" mass="16791">MIFRICLLFSAIACHTSTALVFYKSAKVGEKVRLDLGAGYDTWRRERKPGVVEFIKRCAIGEKGPHCTNFVTLHVDASPCTVADGFGTSMPRHARSPTGSARRRLAMHGCRRVRCCVAILIHGSLKRGYIVHDLWNEVYEKNLFQHICK</sequence>
<dbReference type="AlphaFoldDB" id="A0A183GFS9"/>
<keyword evidence="3" id="KW-1185">Reference proteome</keyword>
<evidence type="ECO:0000313" key="3">
    <source>
        <dbReference type="Proteomes" id="UP000050761"/>
    </source>
</evidence>
<dbReference type="EMBL" id="UZAH01032851">
    <property type="protein sequence ID" value="VDP24187.1"/>
    <property type="molecule type" value="Genomic_DNA"/>
</dbReference>